<evidence type="ECO:0000256" key="1">
    <source>
        <dbReference type="ARBA" id="ARBA00004651"/>
    </source>
</evidence>
<dbReference type="InterPro" id="IPR002528">
    <property type="entry name" value="MATE_fam"/>
</dbReference>
<comment type="caution">
    <text evidence="8">The sequence shown here is derived from an EMBL/GenBank/DDBJ whole genome shotgun (WGS) entry which is preliminary data.</text>
</comment>
<evidence type="ECO:0000256" key="3">
    <source>
        <dbReference type="ARBA" id="ARBA00022475"/>
    </source>
</evidence>
<dbReference type="PANTHER" id="PTHR43823">
    <property type="entry name" value="SPORULATION PROTEIN YKVU"/>
    <property type="match status" value="1"/>
</dbReference>
<name>A0A9D1Z324_9FIRM</name>
<dbReference type="Proteomes" id="UP000886824">
    <property type="component" value="Unassembled WGS sequence"/>
</dbReference>
<feature type="transmembrane region" description="Helical" evidence="7">
    <location>
        <begin position="134"/>
        <end position="151"/>
    </location>
</feature>
<keyword evidence="5 7" id="KW-1133">Transmembrane helix</keyword>
<feature type="transmembrane region" description="Helical" evidence="7">
    <location>
        <begin position="14"/>
        <end position="34"/>
    </location>
</feature>
<evidence type="ECO:0000256" key="6">
    <source>
        <dbReference type="ARBA" id="ARBA00023136"/>
    </source>
</evidence>
<keyword evidence="6 7" id="KW-0472">Membrane</keyword>
<comment type="subcellular location">
    <subcellularLocation>
        <location evidence="1">Cell membrane</location>
        <topology evidence="1">Multi-pass membrane protein</topology>
    </subcellularLocation>
</comment>
<evidence type="ECO:0000256" key="5">
    <source>
        <dbReference type="ARBA" id="ARBA00022989"/>
    </source>
</evidence>
<feature type="transmembrane region" description="Helical" evidence="7">
    <location>
        <begin position="276"/>
        <end position="297"/>
    </location>
</feature>
<keyword evidence="4 7" id="KW-0812">Transmembrane</keyword>
<dbReference type="GO" id="GO:0005886">
    <property type="term" value="C:plasma membrane"/>
    <property type="evidence" value="ECO:0007669"/>
    <property type="project" value="UniProtKB-SubCell"/>
</dbReference>
<sequence>MSIQLSDHFTYRKLLRLTLPSMVMLVVTSVYSVVDGFFVSNFVGKTPFAAVNLIMPFLMVIGSIGFMMGTGGGALIAKTMGEHCPEKANRIFSMVVYLSAVFGVVLTVLGLLLLRPVACFLGADGELLENCVQYGRVVLLATTAYILQFEFQCLFATANKPSLGLAITVAAGLTNAVLDALFVAVLSWGLEGAAAATAIGQCVGGILPLIYFARENGSLLRLGRADFDGRALLQVCLNGSSEMLSNIATSIVGMLYNIQLLRYIGENGVAAYGVLMYLSMVFNAIFIGFSVGVAPVVSYHYGAGNRTELRNMKRKCFATVAVFSGTMFALALLLAKPLATLFVGYDRALFALTAHAFLIYSISFLFFGFTIYTSSFFTSLNNGPVSAAVSFLRTLVFQVAAVFLLPLLLGMEGIWWSLAAAELLSLCTSLCFLKVFQAQYGY</sequence>
<feature type="transmembrane region" description="Helical" evidence="7">
    <location>
        <begin position="232"/>
        <end position="256"/>
    </location>
</feature>
<dbReference type="InterPro" id="IPR051327">
    <property type="entry name" value="MATE_MepA_subfamily"/>
</dbReference>
<dbReference type="GO" id="GO:0015297">
    <property type="term" value="F:antiporter activity"/>
    <property type="evidence" value="ECO:0007669"/>
    <property type="project" value="InterPro"/>
</dbReference>
<dbReference type="GO" id="GO:0042910">
    <property type="term" value="F:xenobiotic transmembrane transporter activity"/>
    <property type="evidence" value="ECO:0007669"/>
    <property type="project" value="InterPro"/>
</dbReference>
<proteinExistence type="predicted"/>
<dbReference type="AlphaFoldDB" id="A0A9D1Z324"/>
<evidence type="ECO:0000256" key="2">
    <source>
        <dbReference type="ARBA" id="ARBA00022448"/>
    </source>
</evidence>
<feature type="transmembrane region" description="Helical" evidence="7">
    <location>
        <begin position="414"/>
        <end position="436"/>
    </location>
</feature>
<dbReference type="EMBL" id="DXCX01000033">
    <property type="protein sequence ID" value="HIY73008.1"/>
    <property type="molecule type" value="Genomic_DNA"/>
</dbReference>
<dbReference type="PANTHER" id="PTHR43823:SF3">
    <property type="entry name" value="MULTIDRUG EXPORT PROTEIN MEPA"/>
    <property type="match status" value="1"/>
</dbReference>
<feature type="transmembrane region" description="Helical" evidence="7">
    <location>
        <begin position="385"/>
        <end position="408"/>
    </location>
</feature>
<evidence type="ECO:0000256" key="7">
    <source>
        <dbReference type="SAM" id="Phobius"/>
    </source>
</evidence>
<dbReference type="Pfam" id="PF01554">
    <property type="entry name" value="MatE"/>
    <property type="match status" value="2"/>
</dbReference>
<gene>
    <name evidence="8" type="ORF">H9826_03375</name>
</gene>
<evidence type="ECO:0000256" key="4">
    <source>
        <dbReference type="ARBA" id="ARBA00022692"/>
    </source>
</evidence>
<reference evidence="8" key="1">
    <citation type="journal article" date="2021" name="PeerJ">
        <title>Extensive microbial diversity within the chicken gut microbiome revealed by metagenomics and culture.</title>
        <authorList>
            <person name="Gilroy R."/>
            <person name="Ravi A."/>
            <person name="Getino M."/>
            <person name="Pursley I."/>
            <person name="Horton D.L."/>
            <person name="Alikhan N.F."/>
            <person name="Baker D."/>
            <person name="Gharbi K."/>
            <person name="Hall N."/>
            <person name="Watson M."/>
            <person name="Adriaenssens E.M."/>
            <person name="Foster-Nyarko E."/>
            <person name="Jarju S."/>
            <person name="Secka A."/>
            <person name="Antonio M."/>
            <person name="Oren A."/>
            <person name="Chaudhuri R.R."/>
            <person name="La Ragione R."/>
            <person name="Hildebrand F."/>
            <person name="Pallen M.J."/>
        </authorList>
    </citation>
    <scope>NUCLEOTIDE SEQUENCE</scope>
    <source>
        <strain evidence="8">CHK33-7979</strain>
    </source>
</reference>
<feature type="transmembrane region" description="Helical" evidence="7">
    <location>
        <begin position="163"/>
        <end position="186"/>
    </location>
</feature>
<dbReference type="InterPro" id="IPR048279">
    <property type="entry name" value="MdtK-like"/>
</dbReference>
<feature type="transmembrane region" description="Helical" evidence="7">
    <location>
        <begin position="192"/>
        <end position="212"/>
    </location>
</feature>
<feature type="transmembrane region" description="Helical" evidence="7">
    <location>
        <begin position="54"/>
        <end position="77"/>
    </location>
</feature>
<reference evidence="8" key="2">
    <citation type="submission" date="2021-04" db="EMBL/GenBank/DDBJ databases">
        <authorList>
            <person name="Gilroy R."/>
        </authorList>
    </citation>
    <scope>NUCLEOTIDE SEQUENCE</scope>
    <source>
        <strain evidence="8">CHK33-7979</strain>
    </source>
</reference>
<evidence type="ECO:0000313" key="8">
    <source>
        <dbReference type="EMBL" id="HIY73008.1"/>
    </source>
</evidence>
<accession>A0A9D1Z324</accession>
<keyword evidence="2" id="KW-0813">Transport</keyword>
<feature type="transmembrane region" description="Helical" evidence="7">
    <location>
        <begin position="317"/>
        <end position="336"/>
    </location>
</feature>
<dbReference type="PIRSF" id="PIRSF006603">
    <property type="entry name" value="DinF"/>
    <property type="match status" value="1"/>
</dbReference>
<feature type="transmembrane region" description="Helical" evidence="7">
    <location>
        <begin position="348"/>
        <end position="373"/>
    </location>
</feature>
<protein>
    <submittedName>
        <fullName evidence="8">MATE family efflux transporter</fullName>
    </submittedName>
</protein>
<organism evidence="8 9">
    <name type="scientific">Candidatus Intestinimonas merdavium</name>
    <dbReference type="NCBI Taxonomy" id="2838622"/>
    <lineage>
        <taxon>Bacteria</taxon>
        <taxon>Bacillati</taxon>
        <taxon>Bacillota</taxon>
        <taxon>Clostridia</taxon>
        <taxon>Eubacteriales</taxon>
        <taxon>Intestinimonas</taxon>
    </lineage>
</organism>
<keyword evidence="3" id="KW-1003">Cell membrane</keyword>
<feature type="transmembrane region" description="Helical" evidence="7">
    <location>
        <begin position="89"/>
        <end position="114"/>
    </location>
</feature>
<evidence type="ECO:0000313" key="9">
    <source>
        <dbReference type="Proteomes" id="UP000886824"/>
    </source>
</evidence>